<proteinExistence type="predicted"/>
<dbReference type="Gene3D" id="2.30.30.140">
    <property type="match status" value="2"/>
</dbReference>
<feature type="compositionally biased region" description="Basic and acidic residues" evidence="1">
    <location>
        <begin position="281"/>
        <end position="290"/>
    </location>
</feature>
<comment type="caution">
    <text evidence="3">The sequence shown here is derived from an EMBL/GenBank/DDBJ whole genome shotgun (WGS) entry which is preliminary data.</text>
</comment>
<dbReference type="CDD" id="cd20104">
    <property type="entry name" value="MBT_PHF20L1-like"/>
    <property type="match status" value="1"/>
</dbReference>
<accession>A0ABD3G1I9</accession>
<evidence type="ECO:0000256" key="1">
    <source>
        <dbReference type="SAM" id="MobiDB-lite"/>
    </source>
</evidence>
<dbReference type="CDD" id="cd05162">
    <property type="entry name" value="PWWP"/>
    <property type="match status" value="1"/>
</dbReference>
<evidence type="ECO:0000313" key="4">
    <source>
        <dbReference type="Proteomes" id="UP001632037"/>
    </source>
</evidence>
<dbReference type="InterPro" id="IPR000313">
    <property type="entry name" value="PWWP_dom"/>
</dbReference>
<feature type="compositionally biased region" description="Basic residues" evidence="1">
    <location>
        <begin position="250"/>
        <end position="261"/>
    </location>
</feature>
<protein>
    <recommendedName>
        <fullName evidence="2">PWWP domain-containing protein</fullName>
    </recommendedName>
</protein>
<evidence type="ECO:0000313" key="3">
    <source>
        <dbReference type="EMBL" id="KAL3671920.1"/>
    </source>
</evidence>
<feature type="region of interest" description="Disordered" evidence="1">
    <location>
        <begin position="244"/>
        <end position="365"/>
    </location>
</feature>
<sequence length="365" mass="41164">MPRPVSSPPPLTSLQEGDWLDVMDLDGIWSVARVLSVLSTDEVEITYDGWPSDYDEVLSIDSDRVAPYRTYTWTVKCWVKYSNWPLWPSIVTIRSPGTEAGAKNLTKENKLQVDFMDSSNFGKRARCWLLKSQVKPFNEKQDERRMATNGNQFEQAYGFVLQSDSEEELLKFVPRGSLPMQFKDALAESVETKRREMGDTEWFARFAKNQELHQKTHQYAVLGDDGDAASVESVAVAELELKDKPDKKQKSAKAKTAKAKTAKVSTASKKQTKAAVRRVKTPVEGEEKATKSKRPKLSTVMKEDEIVPSTEDEEEGEEEAPKSKRPKLSTATGGEKAPRKMKRTKVTAVANRPSNNNRRLLCVKK</sequence>
<dbReference type="Proteomes" id="UP001632037">
    <property type="component" value="Unassembled WGS sequence"/>
</dbReference>
<feature type="domain" description="PWWP" evidence="2">
    <location>
        <begin position="77"/>
        <end position="157"/>
    </location>
</feature>
<gene>
    <name evidence="3" type="ORF">V7S43_002587</name>
</gene>
<reference evidence="3 4" key="1">
    <citation type="submission" date="2024-09" db="EMBL/GenBank/DDBJ databases">
        <title>Genome sequencing and assembly of Phytophthora oleae, isolate VK10A, causative agent of rot of olive drupes.</title>
        <authorList>
            <person name="Conti Taguali S."/>
            <person name="Riolo M."/>
            <person name="La Spada F."/>
            <person name="Cacciola S.O."/>
            <person name="Dionisio G."/>
        </authorList>
    </citation>
    <scope>NUCLEOTIDE SEQUENCE [LARGE SCALE GENOMIC DNA]</scope>
    <source>
        <strain evidence="3 4">VK10A</strain>
    </source>
</reference>
<name>A0ABD3G1I9_9STRA</name>
<feature type="compositionally biased region" description="Basic residues" evidence="1">
    <location>
        <begin position="270"/>
        <end position="280"/>
    </location>
</feature>
<dbReference type="EMBL" id="JBIMZQ010000004">
    <property type="protein sequence ID" value="KAL3671920.1"/>
    <property type="molecule type" value="Genomic_DNA"/>
</dbReference>
<dbReference type="AlphaFoldDB" id="A0ABD3G1I9"/>
<dbReference type="SUPFAM" id="SSF63748">
    <property type="entry name" value="Tudor/PWWP/MBT"/>
    <property type="match status" value="2"/>
</dbReference>
<evidence type="ECO:0000259" key="2">
    <source>
        <dbReference type="Pfam" id="PF00855"/>
    </source>
</evidence>
<keyword evidence="4" id="KW-1185">Reference proteome</keyword>
<dbReference type="Pfam" id="PF00855">
    <property type="entry name" value="PWWP"/>
    <property type="match status" value="1"/>
</dbReference>
<organism evidence="3 4">
    <name type="scientific">Phytophthora oleae</name>
    <dbReference type="NCBI Taxonomy" id="2107226"/>
    <lineage>
        <taxon>Eukaryota</taxon>
        <taxon>Sar</taxon>
        <taxon>Stramenopiles</taxon>
        <taxon>Oomycota</taxon>
        <taxon>Peronosporomycetes</taxon>
        <taxon>Peronosporales</taxon>
        <taxon>Peronosporaceae</taxon>
        <taxon>Phytophthora</taxon>
    </lineage>
</organism>